<keyword evidence="1" id="KW-1133">Transmembrane helix</keyword>
<organism evidence="2 3">
    <name type="scientific">Acrobeloides nanus</name>
    <dbReference type="NCBI Taxonomy" id="290746"/>
    <lineage>
        <taxon>Eukaryota</taxon>
        <taxon>Metazoa</taxon>
        <taxon>Ecdysozoa</taxon>
        <taxon>Nematoda</taxon>
        <taxon>Chromadorea</taxon>
        <taxon>Rhabditida</taxon>
        <taxon>Tylenchina</taxon>
        <taxon>Cephalobomorpha</taxon>
        <taxon>Cephaloboidea</taxon>
        <taxon>Cephalobidae</taxon>
        <taxon>Acrobeloides</taxon>
    </lineage>
</organism>
<name>A0A914CDW7_9BILA</name>
<protein>
    <submittedName>
        <fullName evidence="3">Uncharacterized protein</fullName>
    </submittedName>
</protein>
<keyword evidence="1" id="KW-0812">Transmembrane</keyword>
<evidence type="ECO:0000256" key="1">
    <source>
        <dbReference type="SAM" id="Phobius"/>
    </source>
</evidence>
<keyword evidence="2" id="KW-1185">Reference proteome</keyword>
<dbReference type="Pfam" id="PF05631">
    <property type="entry name" value="MFS_5"/>
    <property type="match status" value="1"/>
</dbReference>
<dbReference type="InterPro" id="IPR008509">
    <property type="entry name" value="MOT2/MFSD5"/>
</dbReference>
<evidence type="ECO:0000313" key="2">
    <source>
        <dbReference type="Proteomes" id="UP000887540"/>
    </source>
</evidence>
<sequence length="79" mass="9287">MSMYLFVSSILSDLLEIVFALKNLYIMIFTYSLYGLAALCAFLYLYTKAKVDQPDDARFISFQRSYLNVYPNTTWVMRN</sequence>
<keyword evidence="1" id="KW-0472">Membrane</keyword>
<dbReference type="Proteomes" id="UP000887540">
    <property type="component" value="Unplaced"/>
</dbReference>
<dbReference type="GO" id="GO:0016020">
    <property type="term" value="C:membrane"/>
    <property type="evidence" value="ECO:0007669"/>
    <property type="project" value="InterPro"/>
</dbReference>
<dbReference type="WBParaSite" id="ACRNAN_Path_917.g3526.t1">
    <property type="protein sequence ID" value="ACRNAN_Path_917.g3526.t1"/>
    <property type="gene ID" value="ACRNAN_Path_917.g3526"/>
</dbReference>
<proteinExistence type="predicted"/>
<evidence type="ECO:0000313" key="3">
    <source>
        <dbReference type="WBParaSite" id="ACRNAN_Path_917.g3526.t1"/>
    </source>
</evidence>
<accession>A0A914CDW7</accession>
<feature type="transmembrane region" description="Helical" evidence="1">
    <location>
        <begin position="24"/>
        <end position="46"/>
    </location>
</feature>
<dbReference type="GO" id="GO:0015098">
    <property type="term" value="F:molybdate ion transmembrane transporter activity"/>
    <property type="evidence" value="ECO:0007669"/>
    <property type="project" value="InterPro"/>
</dbReference>
<dbReference type="AlphaFoldDB" id="A0A914CDW7"/>
<reference evidence="3" key="1">
    <citation type="submission" date="2022-11" db="UniProtKB">
        <authorList>
            <consortium name="WormBaseParasite"/>
        </authorList>
    </citation>
    <scope>IDENTIFICATION</scope>
</reference>